<evidence type="ECO:0000313" key="2">
    <source>
        <dbReference type="EMBL" id="RLN35371.1"/>
    </source>
</evidence>
<reference evidence="3" key="1">
    <citation type="journal article" date="2019" name="Nat. Commun.">
        <title>The genome of broomcorn millet.</title>
        <authorList>
            <person name="Zou C."/>
            <person name="Miki D."/>
            <person name="Li D."/>
            <person name="Tang Q."/>
            <person name="Xiao L."/>
            <person name="Rajput S."/>
            <person name="Deng P."/>
            <person name="Jia W."/>
            <person name="Huang R."/>
            <person name="Zhang M."/>
            <person name="Sun Y."/>
            <person name="Hu J."/>
            <person name="Fu X."/>
            <person name="Schnable P.S."/>
            <person name="Li F."/>
            <person name="Zhang H."/>
            <person name="Feng B."/>
            <person name="Zhu X."/>
            <person name="Liu R."/>
            <person name="Schnable J.C."/>
            <person name="Zhu J.-K."/>
            <person name="Zhang H."/>
        </authorList>
    </citation>
    <scope>NUCLEOTIDE SEQUENCE [LARGE SCALE GENOMIC DNA]</scope>
</reference>
<name>A0A3L6TAM9_PANMI</name>
<evidence type="ECO:0000256" key="1">
    <source>
        <dbReference type="SAM" id="MobiDB-lite"/>
    </source>
</evidence>
<dbReference type="STRING" id="4540.A0A3L6TAM9"/>
<organism evidence="2 3">
    <name type="scientific">Panicum miliaceum</name>
    <name type="common">Proso millet</name>
    <name type="synonym">Broomcorn millet</name>
    <dbReference type="NCBI Taxonomy" id="4540"/>
    <lineage>
        <taxon>Eukaryota</taxon>
        <taxon>Viridiplantae</taxon>
        <taxon>Streptophyta</taxon>
        <taxon>Embryophyta</taxon>
        <taxon>Tracheophyta</taxon>
        <taxon>Spermatophyta</taxon>
        <taxon>Magnoliopsida</taxon>
        <taxon>Liliopsida</taxon>
        <taxon>Poales</taxon>
        <taxon>Poaceae</taxon>
        <taxon>PACMAD clade</taxon>
        <taxon>Panicoideae</taxon>
        <taxon>Panicodae</taxon>
        <taxon>Paniceae</taxon>
        <taxon>Panicinae</taxon>
        <taxon>Panicum</taxon>
        <taxon>Panicum sect. Panicum</taxon>
    </lineage>
</organism>
<feature type="region of interest" description="Disordered" evidence="1">
    <location>
        <begin position="184"/>
        <end position="244"/>
    </location>
</feature>
<feature type="compositionally biased region" description="Polar residues" evidence="1">
    <location>
        <begin position="43"/>
        <end position="55"/>
    </location>
</feature>
<evidence type="ECO:0000313" key="3">
    <source>
        <dbReference type="Proteomes" id="UP000275267"/>
    </source>
</evidence>
<accession>A0A3L6TAM9</accession>
<feature type="compositionally biased region" description="Acidic residues" evidence="1">
    <location>
        <begin position="232"/>
        <end position="244"/>
    </location>
</feature>
<gene>
    <name evidence="2" type="ORF">C2845_PM03G33160</name>
</gene>
<sequence>MAAARSGVMSEEAYQNTYKGLEKIIRENKKCPSRHRTKREQWPKTTNNNDLSSCSEGEDVNDEHQMNGMDATEPDHIVAGVGSVMDVMGPSNKQGMTTNKGKAQLDDSSYGAQANAIDDSMISRVPPALAKPQGRKMSACEMKEVTLGAKGEKEGTRKCGVCDLYAPHNKRTCLQLQHNRERLEAMQHRQRGRPPGAKNKTSAMQHDGVHKEHETGPATRRGVMPKNQYSEWDNDSESADDMDL</sequence>
<feature type="region of interest" description="Disordered" evidence="1">
    <location>
        <begin position="27"/>
        <end position="63"/>
    </location>
</feature>
<dbReference type="OrthoDB" id="694678at2759"/>
<dbReference type="AlphaFoldDB" id="A0A3L6TAM9"/>
<comment type="caution">
    <text evidence="2">The sequence shown here is derived from an EMBL/GenBank/DDBJ whole genome shotgun (WGS) entry which is preliminary data.</text>
</comment>
<dbReference type="EMBL" id="PQIB02000002">
    <property type="protein sequence ID" value="RLN35371.1"/>
    <property type="molecule type" value="Genomic_DNA"/>
</dbReference>
<proteinExistence type="predicted"/>
<dbReference type="Proteomes" id="UP000275267">
    <property type="component" value="Unassembled WGS sequence"/>
</dbReference>
<keyword evidence="3" id="KW-1185">Reference proteome</keyword>
<protein>
    <submittedName>
        <fullName evidence="2">Uncharacterized protein</fullName>
    </submittedName>
</protein>